<gene>
    <name evidence="4" type="ORF">NLU13_0890</name>
</gene>
<dbReference type="PROSITE" id="PS50815">
    <property type="entry name" value="HORMA"/>
    <property type="match status" value="1"/>
</dbReference>
<comment type="similarity">
    <text evidence="1">Belongs to the MAD2 family.</text>
</comment>
<dbReference type="InterPro" id="IPR036570">
    <property type="entry name" value="HORMA_dom_sf"/>
</dbReference>
<feature type="region of interest" description="Disordered" evidence="2">
    <location>
        <begin position="176"/>
        <end position="213"/>
    </location>
</feature>
<evidence type="ECO:0000259" key="3">
    <source>
        <dbReference type="PROSITE" id="PS50815"/>
    </source>
</evidence>
<dbReference type="InterPro" id="IPR003511">
    <property type="entry name" value="HORMA_dom"/>
</dbReference>
<evidence type="ECO:0000313" key="4">
    <source>
        <dbReference type="EMBL" id="KAK0391390.1"/>
    </source>
</evidence>
<evidence type="ECO:0000256" key="2">
    <source>
        <dbReference type="SAM" id="MobiDB-lite"/>
    </source>
</evidence>
<dbReference type="Gene3D" id="3.30.900.10">
    <property type="entry name" value="HORMA domain"/>
    <property type="match status" value="1"/>
</dbReference>
<proteinExistence type="inferred from homology"/>
<sequence length="249" mass="26754">MDASTIPVPSSQASRLLNSFTTFLTLTIHSLLHHRALYPPSTFLLTRAYNLPVPQSRHPAVCAWVNDAIASVAVRIRKGEVQRVAFVVYAAKKVSERWVFDVGAFPREGWGVADEGDDEAAQQLGGGGGEEGVNWTDVQEALRGALRRVAYAAESRPKLPPGCTFTLAVELRDDAPAPIGHPQPWIPAQPDLQPPTERSPADQGCAIGGESTTPLRSVQAGPLFFECWVEDGKQVSEPSSSGAQSNSTT</sequence>
<dbReference type="GO" id="GO:0016035">
    <property type="term" value="C:zeta DNA polymerase complex"/>
    <property type="evidence" value="ECO:0007669"/>
    <property type="project" value="TreeGrafter"/>
</dbReference>
<dbReference type="Pfam" id="PF02301">
    <property type="entry name" value="HORMA"/>
    <property type="match status" value="1"/>
</dbReference>
<evidence type="ECO:0000313" key="5">
    <source>
        <dbReference type="Proteomes" id="UP001175261"/>
    </source>
</evidence>
<keyword evidence="5" id="KW-1185">Reference proteome</keyword>
<dbReference type="SUPFAM" id="SSF56019">
    <property type="entry name" value="The spindle assembly checkpoint protein mad2"/>
    <property type="match status" value="1"/>
</dbReference>
<dbReference type="InterPro" id="IPR045091">
    <property type="entry name" value="Mad2-like"/>
</dbReference>
<protein>
    <recommendedName>
        <fullName evidence="3">HORMA domain-containing protein</fullName>
    </recommendedName>
</protein>
<dbReference type="Proteomes" id="UP001175261">
    <property type="component" value="Unassembled WGS sequence"/>
</dbReference>
<organism evidence="4 5">
    <name type="scientific">Sarocladium strictum</name>
    <name type="common">Black bundle disease fungus</name>
    <name type="synonym">Acremonium strictum</name>
    <dbReference type="NCBI Taxonomy" id="5046"/>
    <lineage>
        <taxon>Eukaryota</taxon>
        <taxon>Fungi</taxon>
        <taxon>Dikarya</taxon>
        <taxon>Ascomycota</taxon>
        <taxon>Pezizomycotina</taxon>
        <taxon>Sordariomycetes</taxon>
        <taxon>Hypocreomycetidae</taxon>
        <taxon>Hypocreales</taxon>
        <taxon>Sarocladiaceae</taxon>
        <taxon>Sarocladium</taxon>
    </lineage>
</organism>
<dbReference type="AlphaFoldDB" id="A0AA39GPX4"/>
<accession>A0AA39GPX4</accession>
<dbReference type="PANTHER" id="PTHR11842">
    <property type="entry name" value="MITOTIC SPINDLE ASSEMBLY CHECKPOINT PROTEIN MAD2"/>
    <property type="match status" value="1"/>
</dbReference>
<name>A0AA39GPX4_SARSR</name>
<dbReference type="PANTHER" id="PTHR11842:SF10">
    <property type="entry name" value="MITOTIC SPINDLE ASSEMBLY CHECKPOINT PROTEIN MAD2B"/>
    <property type="match status" value="1"/>
</dbReference>
<evidence type="ECO:0000256" key="1">
    <source>
        <dbReference type="ARBA" id="ARBA00010348"/>
    </source>
</evidence>
<dbReference type="EMBL" id="JAPDFR010000001">
    <property type="protein sequence ID" value="KAK0391390.1"/>
    <property type="molecule type" value="Genomic_DNA"/>
</dbReference>
<reference evidence="4" key="1">
    <citation type="submission" date="2022-10" db="EMBL/GenBank/DDBJ databases">
        <title>Determination and structural analysis of whole genome sequence of Sarocladium strictum F4-1.</title>
        <authorList>
            <person name="Hu L."/>
            <person name="Jiang Y."/>
        </authorList>
    </citation>
    <scope>NUCLEOTIDE SEQUENCE</scope>
    <source>
        <strain evidence="4">F4-1</strain>
    </source>
</reference>
<comment type="caution">
    <text evidence="4">The sequence shown here is derived from an EMBL/GenBank/DDBJ whole genome shotgun (WGS) entry which is preliminary data.</text>
</comment>
<feature type="domain" description="HORMA" evidence="3">
    <location>
        <begin position="14"/>
        <end position="229"/>
    </location>
</feature>